<gene>
    <name evidence="2" type="ORF">AGRA3207_007405</name>
</gene>
<evidence type="ECO:0000256" key="1">
    <source>
        <dbReference type="SAM" id="MobiDB-lite"/>
    </source>
</evidence>
<keyword evidence="3" id="KW-1185">Reference proteome</keyword>
<evidence type="ECO:0000313" key="2">
    <source>
        <dbReference type="EMBL" id="QXJ25844.1"/>
    </source>
</evidence>
<reference evidence="2" key="1">
    <citation type="submission" date="2020-07" db="EMBL/GenBank/DDBJ databases">
        <authorList>
            <person name="Tarantini F.S."/>
            <person name="Hong K.W."/>
            <person name="Chan K.G."/>
        </authorList>
    </citation>
    <scope>NUCLEOTIDE SEQUENCE</scope>
    <source>
        <strain evidence="2">32-07</strain>
    </source>
</reference>
<feature type="region of interest" description="Disordered" evidence="1">
    <location>
        <begin position="267"/>
        <end position="298"/>
    </location>
</feature>
<proteinExistence type="predicted"/>
<organism evidence="2 3">
    <name type="scientific">Actinomadura graeca</name>
    <dbReference type="NCBI Taxonomy" id="2750812"/>
    <lineage>
        <taxon>Bacteria</taxon>
        <taxon>Bacillati</taxon>
        <taxon>Actinomycetota</taxon>
        <taxon>Actinomycetes</taxon>
        <taxon>Streptosporangiales</taxon>
        <taxon>Thermomonosporaceae</taxon>
        <taxon>Actinomadura</taxon>
    </lineage>
</organism>
<protein>
    <recommendedName>
        <fullName evidence="4">DUF222 domain-containing protein</fullName>
    </recommendedName>
</protein>
<feature type="compositionally biased region" description="Pro residues" evidence="1">
    <location>
        <begin position="273"/>
        <end position="290"/>
    </location>
</feature>
<dbReference type="Proteomes" id="UP001049518">
    <property type="component" value="Chromosome"/>
</dbReference>
<dbReference type="EMBL" id="CP059572">
    <property type="protein sequence ID" value="QXJ25844.1"/>
    <property type="molecule type" value="Genomic_DNA"/>
</dbReference>
<evidence type="ECO:0008006" key="4">
    <source>
        <dbReference type="Google" id="ProtNLM"/>
    </source>
</evidence>
<sequence length="510" mass="53918">MTRSTVMDLQTGHRTLPAHTGPGHTQARPRGTDHPGTPPGHPHAPATLTGDTASGGHHPIMTTAASGPHQISPGPLTGALPFRTMVAAATGPAVYEPAGRLLPRRAPLTPADGHCTPPSPLSGNMTEGLRAWCQGTADTGVLAPWTSHRLLAAMTGRDDFATIAPVLANAFTMIIVDGCHRLGAHTSDGLPDSRRFLPAAGQGPHAAMTDAVIALVTAHTAPDEARAFTGDYRALLRTLLMTAINVRRRLPRTSGMQHIATVTGDRIAWPRSPVHPRPRTPAPQPPPRPQAAPARAQTPPVPAVIKPWLLLTRTDITAIRARATAVIATAADGDHQTSDELLARLLDRLYLDRYEAMIAGDAKESDELLHRLLSQFHPGTIAPVIAGAFTAMIVTGCRALSAQTGDGLPDIQAFLPPADPALGRLAGETMTGRRIGVPGARTIHERAVHRVNAAHRMLDAASDMVAEHAAGGDGQSYWIFYAADLAGYGRGLLQALRETATNIHRKLHTP</sequence>
<feature type="region of interest" description="Disordered" evidence="1">
    <location>
        <begin position="1"/>
        <end position="74"/>
    </location>
</feature>
<evidence type="ECO:0000313" key="3">
    <source>
        <dbReference type="Proteomes" id="UP001049518"/>
    </source>
</evidence>
<accession>A0ABX8R461</accession>
<name>A0ABX8R461_9ACTN</name>
<dbReference type="RefSeq" id="WP_231332053.1">
    <property type="nucleotide sequence ID" value="NZ_CP059572.1"/>
</dbReference>